<evidence type="ECO:0000256" key="4">
    <source>
        <dbReference type="ARBA" id="ARBA00022942"/>
    </source>
</evidence>
<dbReference type="InterPro" id="IPR019585">
    <property type="entry name" value="Rpn7/CSN1"/>
</dbReference>
<dbReference type="GO" id="GO:0000502">
    <property type="term" value="C:proteasome complex"/>
    <property type="evidence" value="ECO:0007669"/>
    <property type="project" value="UniProtKB-KW"/>
</dbReference>
<comment type="similarity">
    <text evidence="1">Belongs to the IF-3 family.</text>
</comment>
<dbReference type="GO" id="GO:0005737">
    <property type="term" value="C:cytoplasm"/>
    <property type="evidence" value="ECO:0007669"/>
    <property type="project" value="UniProtKB-ARBA"/>
</dbReference>
<dbReference type="InterPro" id="IPR036390">
    <property type="entry name" value="WH_DNA-bd_sf"/>
</dbReference>
<keyword evidence="3" id="KW-0648">Protein biosynthesis</keyword>
<keyword evidence="4" id="KW-0647">Proteasome</keyword>
<dbReference type="SUPFAM" id="SSF48452">
    <property type="entry name" value="TPR-like"/>
    <property type="match status" value="1"/>
</dbReference>
<dbReference type="PANTHER" id="PTHR14145">
    <property type="entry name" value="26S PROTESOME SUBUNIT 6"/>
    <property type="match status" value="1"/>
</dbReference>
<dbReference type="InterPro" id="IPR011990">
    <property type="entry name" value="TPR-like_helical_dom_sf"/>
</dbReference>
<dbReference type="PANTHER" id="PTHR14145:SF1">
    <property type="entry name" value="26S PROTEASOME NON-ATPASE REGULATORY SUBUNIT 6"/>
    <property type="match status" value="1"/>
</dbReference>
<dbReference type="InterPro" id="IPR019814">
    <property type="entry name" value="Translation_initiation_fac_3_N"/>
</dbReference>
<gene>
    <name evidence="9" type="ORF">N0F65_007699</name>
</gene>
<feature type="transmembrane region" description="Helical" evidence="7">
    <location>
        <begin position="28"/>
        <end position="49"/>
    </location>
</feature>
<dbReference type="Pfam" id="PF05198">
    <property type="entry name" value="IF3_N"/>
    <property type="match status" value="1"/>
</dbReference>
<dbReference type="InterPro" id="IPR036787">
    <property type="entry name" value="T_IF-3_N_sf"/>
</dbReference>
<dbReference type="InterPro" id="IPR045135">
    <property type="entry name" value="Rpn7_N"/>
</dbReference>
<reference evidence="9" key="2">
    <citation type="journal article" date="2023" name="Microbiol Resour">
        <title>Decontamination and Annotation of the Draft Genome Sequence of the Oomycete Lagenidium giganteum ARSEF 373.</title>
        <authorList>
            <person name="Morgan W.R."/>
            <person name="Tartar A."/>
        </authorList>
    </citation>
    <scope>NUCLEOTIDE SEQUENCE</scope>
    <source>
        <strain evidence="9">ARSEF 373</strain>
    </source>
</reference>
<name>A0AAV2Z453_9STRA</name>
<dbReference type="InterPro" id="IPR017850">
    <property type="entry name" value="Alkaline_phosphatase_core_sf"/>
</dbReference>
<dbReference type="NCBIfam" id="TIGR00168">
    <property type="entry name" value="infC"/>
    <property type="match status" value="1"/>
</dbReference>
<dbReference type="Pfam" id="PF21154">
    <property type="entry name" value="RPN7_PSMD6_C"/>
    <property type="match status" value="1"/>
</dbReference>
<dbReference type="SMART" id="SM00088">
    <property type="entry name" value="PINT"/>
    <property type="match status" value="1"/>
</dbReference>
<keyword evidence="7" id="KW-0472">Membrane</keyword>
<comment type="caution">
    <text evidence="9">The sequence shown here is derived from an EMBL/GenBank/DDBJ whole genome shotgun (WGS) entry which is preliminary data.</text>
</comment>
<evidence type="ECO:0000313" key="9">
    <source>
        <dbReference type="EMBL" id="DBA00570.1"/>
    </source>
</evidence>
<feature type="transmembrane region" description="Helical" evidence="7">
    <location>
        <begin position="214"/>
        <end position="231"/>
    </location>
</feature>
<keyword evidence="7" id="KW-1133">Transmembrane helix</keyword>
<evidence type="ECO:0000256" key="5">
    <source>
        <dbReference type="SAM" id="Coils"/>
    </source>
</evidence>
<dbReference type="SUPFAM" id="SSF54364">
    <property type="entry name" value="Translation initiation factor IF3, N-terminal domain"/>
    <property type="match status" value="1"/>
</dbReference>
<dbReference type="InterPro" id="IPR001288">
    <property type="entry name" value="Translation_initiation_fac_3"/>
</dbReference>
<evidence type="ECO:0000256" key="2">
    <source>
        <dbReference type="ARBA" id="ARBA00022540"/>
    </source>
</evidence>
<dbReference type="InterPro" id="IPR019815">
    <property type="entry name" value="Translation_initiation_fac_3_C"/>
</dbReference>
<feature type="transmembrane region" description="Helical" evidence="7">
    <location>
        <begin position="297"/>
        <end position="317"/>
    </location>
</feature>
<protein>
    <recommendedName>
        <fullName evidence="8">PCI domain-containing protein</fullName>
    </recommendedName>
</protein>
<dbReference type="GO" id="GO:0043161">
    <property type="term" value="P:proteasome-mediated ubiquitin-dependent protein catabolic process"/>
    <property type="evidence" value="ECO:0007669"/>
    <property type="project" value="TreeGrafter"/>
</dbReference>
<dbReference type="Pfam" id="PF10602">
    <property type="entry name" value="RPN7"/>
    <property type="match status" value="1"/>
</dbReference>
<evidence type="ECO:0000256" key="6">
    <source>
        <dbReference type="SAM" id="MobiDB-lite"/>
    </source>
</evidence>
<dbReference type="FunFam" id="1.25.40.570:FF:000005">
    <property type="entry name" value="26S proteasome regulatory subunit N7"/>
    <property type="match status" value="1"/>
</dbReference>
<dbReference type="Gene3D" id="3.40.720.10">
    <property type="entry name" value="Alkaline Phosphatase, subunit A"/>
    <property type="match status" value="1"/>
</dbReference>
<dbReference type="Pfam" id="PF01399">
    <property type="entry name" value="PCI"/>
    <property type="match status" value="1"/>
</dbReference>
<dbReference type="InterPro" id="IPR000917">
    <property type="entry name" value="Sulfatase_N"/>
</dbReference>
<organism evidence="9 10">
    <name type="scientific">Lagenidium giganteum</name>
    <dbReference type="NCBI Taxonomy" id="4803"/>
    <lineage>
        <taxon>Eukaryota</taxon>
        <taxon>Sar</taxon>
        <taxon>Stramenopiles</taxon>
        <taxon>Oomycota</taxon>
        <taxon>Peronosporomycetes</taxon>
        <taxon>Pythiales</taxon>
        <taxon>Pythiaceae</taxon>
    </lineage>
</organism>
<evidence type="ECO:0000256" key="7">
    <source>
        <dbReference type="SAM" id="Phobius"/>
    </source>
</evidence>
<feature type="domain" description="PCI" evidence="8">
    <location>
        <begin position="1303"/>
        <end position="1471"/>
    </location>
</feature>
<feature type="coiled-coil region" evidence="5">
    <location>
        <begin position="1184"/>
        <end position="1211"/>
    </location>
</feature>
<keyword evidence="7" id="KW-0812">Transmembrane</keyword>
<dbReference type="Pfam" id="PF00707">
    <property type="entry name" value="IF3_C"/>
    <property type="match status" value="1"/>
</dbReference>
<keyword evidence="2" id="KW-0396">Initiation factor</keyword>
<evidence type="ECO:0000256" key="3">
    <source>
        <dbReference type="ARBA" id="ARBA00022917"/>
    </source>
</evidence>
<dbReference type="InterPro" id="IPR000717">
    <property type="entry name" value="PCI_dom"/>
</dbReference>
<dbReference type="CDD" id="cd16015">
    <property type="entry name" value="LTA_synthase"/>
    <property type="match status" value="1"/>
</dbReference>
<dbReference type="SUPFAM" id="SSF53649">
    <property type="entry name" value="Alkaline phosphatase-like"/>
    <property type="match status" value="1"/>
</dbReference>
<dbReference type="GO" id="GO:0003743">
    <property type="term" value="F:translation initiation factor activity"/>
    <property type="evidence" value="ECO:0007669"/>
    <property type="project" value="UniProtKB-KW"/>
</dbReference>
<dbReference type="Pfam" id="PF00884">
    <property type="entry name" value="Sulfatase"/>
    <property type="match status" value="1"/>
</dbReference>
<feature type="transmembrane region" description="Helical" evidence="7">
    <location>
        <begin position="161"/>
        <end position="182"/>
    </location>
</feature>
<dbReference type="Gene3D" id="3.30.110.10">
    <property type="entry name" value="Translation initiation factor 3 (IF-3), C-terminal domain"/>
    <property type="match status" value="1"/>
</dbReference>
<evidence type="ECO:0000259" key="8">
    <source>
        <dbReference type="PROSITE" id="PS50250"/>
    </source>
</evidence>
<accession>A0AAV2Z453</accession>
<sequence>MAPSGPLHGAKWDGWLLYMRLHRWSDWVVVYVLALLFFGWLRLLALPIYAAKWASAFHDNWAWKCVGLALGAMQDVCVVTALCLMLWPFDALSLVVERSWGRWHRSHHPPTASTPARDQESRSDGQHQAGARVPRPRDTRTEEEQGVLVAAADMAARMVRLIVYAAVFLIAVVLFCADNVVLRSRKMRFTVELLAMYQREKDAVHQLEIADEEWALLHGVIALACVFAILFGLLGAVWLNLAEWEICSTILCLLGGRQRGKQQRYKRVKLDEVEANEQDKQQGEQELATNPTRSRRLSILVVVLLVPLLWLGTTLALSKVLPSLVAVIALNASLNEPARLLFGVEFFSQRMMSVDKPVGLLLDANTEQFELFSPDALYRRTLGFQGPKAFDVRVEADERPNVLILTIESFRYRDSRYLLQNMSEEFVGNVTLTPNFDKWAQRGVGFRNFWSTWRTSRSLETTLFGQLPYDSVTSTGTTGGRNGTKLSGIPHLLKELGYNCTFTTGSRTDYDDWDTFLPSHGFDTVVDMNKMIEITENEMDIDWNHGDRMMSYWGLHDDLSFEVLLHILKQKEEATPKQPWFVNHYTISSHVPFDEKPDWYYRNLHSLPDFSSLYKGHEHSELIQHYAEMRYFTDLVFGRLMTQLENLGILNNTIVFVLGDHGQAPEKGSSTPEVDQVSATCVAAALIAQGRLGSHNGTIIDGPAAQYDVLNTIADIVGIPQNGFLQSGVGQSLLRQIAADRVVYANNPATNMAAIQGHTRIEFFPEMSDAMRVYNTEFDYFQQHDVLTALTPHRIQEITRICDTGRLLSAYFKHRWDQQCILAPTCATAVCVWWRRDQRLELLGIPMNCIGLARIWSAAVARPTAVRAFGHLTAPALAPRWVVAAQAVDARWYSSAKNNSGGKWGFINERIRARVVSVVGEDGKMQDDVPIGKALQQAKALGLDLVQVSQNGAKVVCRMFDAQKRLFNMKKAAKQAKAKPEKEMIFSVKIAEHDMQFKVDQVKKFLTKGHKVKVTIKFGKEYHLKDKAPKEMETVTELIGEAGQPDAIRDQFGGIYRFFTPVAAKRSTARKLPVRDVMGAPPANAAAAKPADAKKKQLKKQASVGNISEEVEDALNTLPHMNVSEVYFLLQHQHSPASTLPAHETAYKDELMAYIKKYNMTPFYKAVCKEFNWPVDEALLSEMTKSNEEELKLLEERLKDAQENLGDIEVLDALWAKARMYSRIGDKEAALEAFGVAGEKPQSSNQKIMVALHIIRIGLFFADFELVEQYIKKATELIDEGGDWDRRNRLKVYEGCYLLMTRDFKKASKLFQASVATFTATELMTYNKMIFYCIITCVMSSGRVELKKHIVDSPEVLAVIGEIPHLTDFLNGLYECNYKRFFTAMVDLQPHILRDKYLWTHVRFMYRELRVLAYAQFLEAYRSVTMDSMAQAFGVSVEFLDTELARFIAAGRLNAKIDKVGGVIETNRPDSKNAQYQDAIKKGDLLLNRIQKLARVINV</sequence>
<dbReference type="EMBL" id="DAKRPA010000061">
    <property type="protein sequence ID" value="DBA00570.1"/>
    <property type="molecule type" value="Genomic_DNA"/>
</dbReference>
<evidence type="ECO:0000256" key="1">
    <source>
        <dbReference type="ARBA" id="ARBA00005439"/>
    </source>
</evidence>
<proteinExistence type="inferred from homology"/>
<keyword evidence="10" id="KW-1185">Reference proteome</keyword>
<dbReference type="SUPFAM" id="SSF55200">
    <property type="entry name" value="Translation initiation factor IF3, C-terminal domain"/>
    <property type="match status" value="1"/>
</dbReference>
<dbReference type="Gene3D" id="3.10.20.80">
    <property type="entry name" value="Translation initiation factor 3 (IF-3), N-terminal domain"/>
    <property type="match status" value="1"/>
</dbReference>
<feature type="region of interest" description="Disordered" evidence="6">
    <location>
        <begin position="104"/>
        <end position="141"/>
    </location>
</feature>
<dbReference type="SUPFAM" id="SSF46785">
    <property type="entry name" value="Winged helix' DNA-binding domain"/>
    <property type="match status" value="1"/>
</dbReference>
<evidence type="ECO:0000313" key="10">
    <source>
        <dbReference type="Proteomes" id="UP001146120"/>
    </source>
</evidence>
<reference evidence="9" key="1">
    <citation type="submission" date="2022-11" db="EMBL/GenBank/DDBJ databases">
        <authorList>
            <person name="Morgan W.R."/>
            <person name="Tartar A."/>
        </authorList>
    </citation>
    <scope>NUCLEOTIDE SEQUENCE</scope>
    <source>
        <strain evidence="9">ARSEF 373</strain>
    </source>
</reference>
<keyword evidence="5" id="KW-0175">Coiled coil</keyword>
<dbReference type="InterPro" id="IPR049549">
    <property type="entry name" value="RPN7_PSMD6_C"/>
</dbReference>
<dbReference type="PROSITE" id="PS50250">
    <property type="entry name" value="PCI"/>
    <property type="match status" value="1"/>
</dbReference>
<dbReference type="Proteomes" id="UP001146120">
    <property type="component" value="Unassembled WGS sequence"/>
</dbReference>
<dbReference type="Gene3D" id="1.25.40.570">
    <property type="match status" value="1"/>
</dbReference>
<dbReference type="InterPro" id="IPR036788">
    <property type="entry name" value="T_IF-3_C_sf"/>
</dbReference>